<dbReference type="EMBL" id="KN716280">
    <property type="protein sequence ID" value="KJH48094.1"/>
    <property type="molecule type" value="Genomic_DNA"/>
</dbReference>
<dbReference type="AlphaFoldDB" id="A0A0D8XWD8"/>
<evidence type="ECO:0000313" key="3">
    <source>
        <dbReference type="EMBL" id="KJH48094.1"/>
    </source>
</evidence>
<evidence type="ECO:0000256" key="1">
    <source>
        <dbReference type="SAM" id="SignalP"/>
    </source>
</evidence>
<organism evidence="3 4">
    <name type="scientific">Dictyocaulus viviparus</name>
    <name type="common">Bovine lungworm</name>
    <dbReference type="NCBI Taxonomy" id="29172"/>
    <lineage>
        <taxon>Eukaryota</taxon>
        <taxon>Metazoa</taxon>
        <taxon>Ecdysozoa</taxon>
        <taxon>Nematoda</taxon>
        <taxon>Chromadorea</taxon>
        <taxon>Rhabditida</taxon>
        <taxon>Rhabditina</taxon>
        <taxon>Rhabditomorpha</taxon>
        <taxon>Strongyloidea</taxon>
        <taxon>Metastrongylidae</taxon>
        <taxon>Dictyocaulus</taxon>
    </lineage>
</organism>
<keyword evidence="4" id="KW-1185">Reference proteome</keyword>
<feature type="signal peptide" evidence="1">
    <location>
        <begin position="1"/>
        <end position="18"/>
    </location>
</feature>
<name>A0A0D8XWD8_DICVI</name>
<proteinExistence type="predicted"/>
<dbReference type="InterPro" id="IPR029153">
    <property type="entry name" value="CPG4"/>
</dbReference>
<dbReference type="OrthoDB" id="5826574at2759"/>
<dbReference type="Pfam" id="PF15481">
    <property type="entry name" value="CPG4"/>
    <property type="match status" value="1"/>
</dbReference>
<sequence>MAMISALLIAFVISETLSNEEISECLKKCITPLARLERSFHYVFSNYEQVCDVLDTGAYCVRKCTTEEQQKFYQYTTFFRIHCVDYEENIEPHLPCLQNAAKDSDAVCKDRCHSGYSFDKGAKKEEKMKIGCLSLECSTVCYFQEFVAACPEAEDALLKLNIGQIHSITQTIHPISFERMSQECRNIHDTDYMKRKLLAIE</sequence>
<reference evidence="3 4" key="1">
    <citation type="submission" date="2013-11" db="EMBL/GenBank/DDBJ databases">
        <title>Draft genome of the bovine lungworm Dictyocaulus viviparus.</title>
        <authorList>
            <person name="Mitreva M."/>
        </authorList>
    </citation>
    <scope>NUCLEOTIDE SEQUENCE [LARGE SCALE GENOMIC DNA]</scope>
    <source>
        <strain evidence="3 4">HannoverDv2000</strain>
    </source>
</reference>
<dbReference type="Proteomes" id="UP000053766">
    <property type="component" value="Unassembled WGS sequence"/>
</dbReference>
<evidence type="ECO:0000259" key="2">
    <source>
        <dbReference type="Pfam" id="PF15481"/>
    </source>
</evidence>
<dbReference type="STRING" id="29172.A0A0D8XWD8"/>
<feature type="domain" description="Chondroitin proteoglycan 4" evidence="2">
    <location>
        <begin position="24"/>
        <end position="113"/>
    </location>
</feature>
<protein>
    <recommendedName>
        <fullName evidence="2">Chondroitin proteoglycan 4 domain-containing protein</fullName>
    </recommendedName>
</protein>
<accession>A0A0D8XWD8</accession>
<gene>
    <name evidence="3" type="ORF">DICVIV_05800</name>
</gene>
<reference evidence="4" key="2">
    <citation type="journal article" date="2016" name="Sci. Rep.">
        <title>Dictyocaulus viviparus genome, variome and transcriptome elucidate lungworm biology and support future intervention.</title>
        <authorList>
            <person name="McNulty S.N."/>
            <person name="Strube C."/>
            <person name="Rosa B.A."/>
            <person name="Martin J.C."/>
            <person name="Tyagi R."/>
            <person name="Choi Y.J."/>
            <person name="Wang Q."/>
            <person name="Hallsworth Pepin K."/>
            <person name="Zhang X."/>
            <person name="Ozersky P."/>
            <person name="Wilson R.K."/>
            <person name="Sternberg P.W."/>
            <person name="Gasser R.B."/>
            <person name="Mitreva M."/>
        </authorList>
    </citation>
    <scope>NUCLEOTIDE SEQUENCE [LARGE SCALE GENOMIC DNA]</scope>
    <source>
        <strain evidence="4">HannoverDv2000</strain>
    </source>
</reference>
<keyword evidence="1" id="KW-0732">Signal</keyword>
<feature type="chain" id="PRO_5002336261" description="Chondroitin proteoglycan 4 domain-containing protein" evidence="1">
    <location>
        <begin position="19"/>
        <end position="201"/>
    </location>
</feature>
<evidence type="ECO:0000313" key="4">
    <source>
        <dbReference type="Proteomes" id="UP000053766"/>
    </source>
</evidence>